<dbReference type="InterPro" id="IPR012657">
    <property type="entry name" value="23S_rRNA-intervening_sequence"/>
</dbReference>
<dbReference type="InterPro" id="IPR036583">
    <property type="entry name" value="23S_rRNA_IVS_sf"/>
</dbReference>
<dbReference type="OrthoDB" id="9811959at2"/>
<dbReference type="NCBIfam" id="NF008911">
    <property type="entry name" value="PRK12275.1-2"/>
    <property type="match status" value="1"/>
</dbReference>
<evidence type="ECO:0000313" key="2">
    <source>
        <dbReference type="Proteomes" id="UP000265926"/>
    </source>
</evidence>
<dbReference type="PANTHER" id="PTHR38471:SF2">
    <property type="entry name" value="FOUR HELIX BUNDLE PROTEIN"/>
    <property type="match status" value="1"/>
</dbReference>
<evidence type="ECO:0000313" key="1">
    <source>
        <dbReference type="EMBL" id="RIJ45703.1"/>
    </source>
</evidence>
<gene>
    <name evidence="1" type="ORF">D1614_22120</name>
</gene>
<keyword evidence="2" id="KW-1185">Reference proteome</keyword>
<reference evidence="1 2" key="1">
    <citation type="submission" date="2018-08" db="EMBL/GenBank/DDBJ databases">
        <title>Pallidiluteibacterium maritimus gen. nov., sp. nov., isolated from coastal sediment.</title>
        <authorList>
            <person name="Zhou L.Y."/>
        </authorList>
    </citation>
    <scope>NUCLEOTIDE SEQUENCE [LARGE SCALE GENOMIC DNA]</scope>
    <source>
        <strain evidence="1 2">XSD2</strain>
    </source>
</reference>
<dbReference type="EMBL" id="QWGR01000021">
    <property type="protein sequence ID" value="RIJ45703.1"/>
    <property type="molecule type" value="Genomic_DNA"/>
</dbReference>
<sequence>MKNFKNLKVWQNGVDLVVNVYKSIENFPKDEVYGLTGQIKRSAISIPSNIAEGAGRNSDKDFNRFLDVALGSSFELETQLIIANKLNFLNDEKFSQLDSKLDEEQKMLIGLQKSLK</sequence>
<dbReference type="SUPFAM" id="SSF158446">
    <property type="entry name" value="IVS-encoded protein-like"/>
    <property type="match status" value="1"/>
</dbReference>
<dbReference type="Proteomes" id="UP000265926">
    <property type="component" value="Unassembled WGS sequence"/>
</dbReference>
<dbReference type="RefSeq" id="WP_119440180.1">
    <property type="nucleotide sequence ID" value="NZ_QWGR01000021.1"/>
</dbReference>
<dbReference type="Pfam" id="PF05635">
    <property type="entry name" value="23S_rRNA_IVP"/>
    <property type="match status" value="1"/>
</dbReference>
<accession>A0A399SUJ0</accession>
<dbReference type="CDD" id="cd16377">
    <property type="entry name" value="23S_rRNA_IVP_like"/>
    <property type="match status" value="1"/>
</dbReference>
<organism evidence="1 2">
    <name type="scientific">Maribellus luteus</name>
    <dbReference type="NCBI Taxonomy" id="2305463"/>
    <lineage>
        <taxon>Bacteria</taxon>
        <taxon>Pseudomonadati</taxon>
        <taxon>Bacteroidota</taxon>
        <taxon>Bacteroidia</taxon>
        <taxon>Marinilabiliales</taxon>
        <taxon>Prolixibacteraceae</taxon>
        <taxon>Maribellus</taxon>
    </lineage>
</organism>
<comment type="caution">
    <text evidence="1">The sequence shown here is derived from an EMBL/GenBank/DDBJ whole genome shotgun (WGS) entry which is preliminary data.</text>
</comment>
<proteinExistence type="predicted"/>
<protein>
    <submittedName>
        <fullName evidence="1">Four helix bundle protein</fullName>
    </submittedName>
</protein>
<dbReference type="PANTHER" id="PTHR38471">
    <property type="entry name" value="FOUR HELIX BUNDLE PROTEIN"/>
    <property type="match status" value="1"/>
</dbReference>
<name>A0A399SUJ0_9BACT</name>
<dbReference type="AlphaFoldDB" id="A0A399SUJ0"/>
<dbReference type="Gene3D" id="1.20.1440.60">
    <property type="entry name" value="23S rRNA-intervening sequence"/>
    <property type="match status" value="1"/>
</dbReference>
<dbReference type="NCBIfam" id="TIGR02436">
    <property type="entry name" value="four helix bundle protein"/>
    <property type="match status" value="1"/>
</dbReference>